<organism evidence="2 3">
    <name type="scientific">Hexamita inflata</name>
    <dbReference type="NCBI Taxonomy" id="28002"/>
    <lineage>
        <taxon>Eukaryota</taxon>
        <taxon>Metamonada</taxon>
        <taxon>Diplomonadida</taxon>
        <taxon>Hexamitidae</taxon>
        <taxon>Hexamitinae</taxon>
        <taxon>Hexamita</taxon>
    </lineage>
</organism>
<sequence>MTAALLCLICDIDVQRCNFVFIASGEQISGMIIEPKESVIIWQTFVQFRISSTNSSGLTNLIQESSLIFIISQCQLTGSNLILSNNNGYIASTIIANILLNITKFDICVDQTSRFGFDSVQITITGKETVSCDICDSQQVIYGLCGKAIAYSESVSGMYYCVYPFEYIDNQCICAYGYLLNLTKCINVVDAINILSGLVNSSDNQYIKSLEQNIEKLQKQLNIQDLYVSNNITDLENRIISNFSKQDFNLMMNTSTLDNRIFENITSMKIDNLVKYINADTNLLFNTTILDWRIFNNVSQLYNTIQQLTHHLNDINDSLSKQTQIIEQQQNIIQNLTQYINCTRYNGYSIVNGSCIQVSCAILGQERINGVCQCININSIIYAGSCVCPVNSNLVGTACICSVSGQTIQNGQCVCSQYSQLVGNTCVCPNNSQKVNNECVCNLISGLVMHNGTCQCKTSGAFLDNGICTCGINAFNNSNVCQCPAASTLLNNVCTCNRIIGQIMVNGSCQCPYGQFVVNDSCQQTSYILNISGFECSQDIYSQSFDIQDITGYINDSGNFSAGFVFSSAQNIQNAFIDISDNVYSISVQPLFQSQSTFLNLKIQLGVQSLSSGSLITSSSTSISINQMNIISRPQSQLTVSATHQLNMLISSSTSSSITDLLVNLSFAPSNGNISLINKINGVLNISGYQVLGQFMSTGTVTMLGINLITAIVNVNQVCIKPSAYNVGNSSSYLFVDAITTKSIVKINNFAVIFGNSSDNIILCSISTNHQDTNYFLFGGIIANINSASTFSVNNVIFDSYQIFSTNYVSYSGILVGYVQSVSSSINLQNLCLQIITSSAQQLQCFGILGYTYGNTSIYNTSVVFSVQTSTYFYGVGIIGFQHQWSVYAEIINLRVSMSFNSNSGSHVSYIFGIQQAKNCSIQNTTLVGGNIFTSNSSYIGGFSALFYKNMTIQNSTISQLNISGLKYIGGYIGFCYATSYLYLHNSKIQLVRFSGYSDIGIIVGYNNNGVYSFTGSSSTSNYINGVLKSNCAVFTNWFLGC</sequence>
<name>A0ABP1HQ91_9EUKA</name>
<comment type="caution">
    <text evidence="2">The sequence shown here is derived from an EMBL/GenBank/DDBJ whole genome shotgun (WGS) entry which is preliminary data.</text>
</comment>
<evidence type="ECO:0000256" key="1">
    <source>
        <dbReference type="SAM" id="Coils"/>
    </source>
</evidence>
<proteinExistence type="predicted"/>
<keyword evidence="1" id="KW-0175">Coiled coil</keyword>
<protein>
    <submittedName>
        <fullName evidence="2">Uncharacterized protein</fullName>
    </submittedName>
</protein>
<keyword evidence="3" id="KW-1185">Reference proteome</keyword>
<evidence type="ECO:0000313" key="3">
    <source>
        <dbReference type="Proteomes" id="UP001642409"/>
    </source>
</evidence>
<feature type="coiled-coil region" evidence="1">
    <location>
        <begin position="200"/>
        <end position="227"/>
    </location>
</feature>
<reference evidence="2 3" key="1">
    <citation type="submission" date="2024-07" db="EMBL/GenBank/DDBJ databases">
        <authorList>
            <person name="Akdeniz Z."/>
        </authorList>
    </citation>
    <scope>NUCLEOTIDE SEQUENCE [LARGE SCALE GENOMIC DNA]</scope>
</reference>
<dbReference type="EMBL" id="CAXDID020000032">
    <property type="protein sequence ID" value="CAL5994744.1"/>
    <property type="molecule type" value="Genomic_DNA"/>
</dbReference>
<evidence type="ECO:0000313" key="2">
    <source>
        <dbReference type="EMBL" id="CAL5994744.1"/>
    </source>
</evidence>
<accession>A0ABP1HQ91</accession>
<gene>
    <name evidence="2" type="ORF">HINF_LOCUS13694</name>
</gene>
<dbReference type="Proteomes" id="UP001642409">
    <property type="component" value="Unassembled WGS sequence"/>
</dbReference>